<comment type="caution">
    <text evidence="2">The sequence shown here is derived from an EMBL/GenBank/DDBJ whole genome shotgun (WGS) entry which is preliminary data.</text>
</comment>
<keyword evidence="3" id="KW-1185">Reference proteome</keyword>
<protein>
    <submittedName>
        <fullName evidence="2">Uncharacterized protein</fullName>
    </submittedName>
</protein>
<evidence type="ECO:0000313" key="2">
    <source>
        <dbReference type="EMBL" id="KAK3268796.1"/>
    </source>
</evidence>
<feature type="compositionally biased region" description="Acidic residues" evidence="1">
    <location>
        <begin position="387"/>
        <end position="397"/>
    </location>
</feature>
<gene>
    <name evidence="2" type="ORF">CYMTET_22705</name>
</gene>
<evidence type="ECO:0000256" key="1">
    <source>
        <dbReference type="SAM" id="MobiDB-lite"/>
    </source>
</evidence>
<organism evidence="2 3">
    <name type="scientific">Cymbomonas tetramitiformis</name>
    <dbReference type="NCBI Taxonomy" id="36881"/>
    <lineage>
        <taxon>Eukaryota</taxon>
        <taxon>Viridiplantae</taxon>
        <taxon>Chlorophyta</taxon>
        <taxon>Pyramimonadophyceae</taxon>
        <taxon>Pyramimonadales</taxon>
        <taxon>Pyramimonadaceae</taxon>
        <taxon>Cymbomonas</taxon>
    </lineage>
</organism>
<accession>A0AAE0FZB2</accession>
<sequence length="434" mass="48075">MIANEKIRVRKRIEQTRAVASQCGGTFVSDGATSTSKCPIMNALFVMPGCAEFLVTKDFSGQLEDIGRLPLSLNTISRASKEPASVSRQPYTAGPFLRVQGRIVCDDGFWKDMNTCASVMEPIVALLRLTDSDLPTASKVQYHMYEVQEKLKALDCIDDDLKQELVAIHRDRWDYAYTIVQGVGYLADPEFWDMETMDDEETMNSFDQFVEKTHLLPDALTGEALSDPALVAEYDRQVTVQETKRANCAVQLLTYKNKQGIFARASTQLNARRMSAVEFWQAYGRAVPDLKPVFVRAVGQVSGACASERGHKLDKVEKIEYNGPQVIAWTEGQETSDGWVDAWQEANRDANSLAFSAQAESRRGRAVTRAGRMANLAGQRLAPTSELEQESEGEDQDLGEHTELAGSARGAAPTTTTRYGRAIRRPGGLLTYYG</sequence>
<dbReference type="EMBL" id="LGRX02011571">
    <property type="protein sequence ID" value="KAK3268796.1"/>
    <property type="molecule type" value="Genomic_DNA"/>
</dbReference>
<feature type="region of interest" description="Disordered" evidence="1">
    <location>
        <begin position="374"/>
        <end position="421"/>
    </location>
</feature>
<dbReference type="AlphaFoldDB" id="A0AAE0FZB2"/>
<evidence type="ECO:0000313" key="3">
    <source>
        <dbReference type="Proteomes" id="UP001190700"/>
    </source>
</evidence>
<name>A0AAE0FZB2_9CHLO</name>
<reference evidence="2 3" key="1">
    <citation type="journal article" date="2015" name="Genome Biol. Evol.">
        <title>Comparative Genomics of a Bacterivorous Green Alga Reveals Evolutionary Causalities and Consequences of Phago-Mixotrophic Mode of Nutrition.</title>
        <authorList>
            <person name="Burns J.A."/>
            <person name="Paasch A."/>
            <person name="Narechania A."/>
            <person name="Kim E."/>
        </authorList>
    </citation>
    <scope>NUCLEOTIDE SEQUENCE [LARGE SCALE GENOMIC DNA]</scope>
    <source>
        <strain evidence="2 3">PLY_AMNH</strain>
    </source>
</reference>
<proteinExistence type="predicted"/>
<dbReference type="Proteomes" id="UP001190700">
    <property type="component" value="Unassembled WGS sequence"/>
</dbReference>